<dbReference type="SMART" id="SM00473">
    <property type="entry name" value="PAN_AP"/>
    <property type="match status" value="2"/>
</dbReference>
<name>A0A183ISK1_9BILA</name>
<evidence type="ECO:0000259" key="1">
    <source>
        <dbReference type="PROSITE" id="PS50948"/>
    </source>
</evidence>
<dbReference type="CDD" id="cd01099">
    <property type="entry name" value="PAN_AP_HGF"/>
    <property type="match status" value="2"/>
</dbReference>
<dbReference type="GO" id="GO:0009653">
    <property type="term" value="P:anatomical structure morphogenesis"/>
    <property type="evidence" value="ECO:0007669"/>
    <property type="project" value="TreeGrafter"/>
</dbReference>
<protein>
    <submittedName>
        <fullName evidence="4">Apple domain-containing protein</fullName>
    </submittedName>
</protein>
<evidence type="ECO:0000313" key="2">
    <source>
        <dbReference type="EMBL" id="VDP10382.1"/>
    </source>
</evidence>
<organism evidence="4">
    <name type="scientific">Soboliphyme baturini</name>
    <dbReference type="NCBI Taxonomy" id="241478"/>
    <lineage>
        <taxon>Eukaryota</taxon>
        <taxon>Metazoa</taxon>
        <taxon>Ecdysozoa</taxon>
        <taxon>Nematoda</taxon>
        <taxon>Enoplea</taxon>
        <taxon>Dorylaimia</taxon>
        <taxon>Dioctophymatida</taxon>
        <taxon>Dioctophymatoidea</taxon>
        <taxon>Soboliphymatidae</taxon>
        <taxon>Soboliphyme</taxon>
    </lineage>
</organism>
<evidence type="ECO:0000313" key="4">
    <source>
        <dbReference type="WBParaSite" id="SBAD_0000685501-mRNA-1"/>
    </source>
</evidence>
<dbReference type="PROSITE" id="PS50948">
    <property type="entry name" value="PAN"/>
    <property type="match status" value="2"/>
</dbReference>
<dbReference type="InterPro" id="IPR052774">
    <property type="entry name" value="Celegans_DevNeuronal_Protein"/>
</dbReference>
<sequence>MFAQKLVNRGEEKNYMYFAERNNVSSVKECAKACWGAKFCKSATYLPKNKVCRLGYAQVARCSDKELVEDCSPTDALSVLCITCAAGGHETVMEDATSPKTTEKLTTAVVYADLQVVDSCFKAHPYKVLINAAMDVFQGHSIKECLCFCAQTWNAKIDSRSLISSRNMTEIVYEFVCAERPRQAEDYTQTLCRNSDYSTAQRPPCLEKLAGYVLNNAAAALIHGVSEDECRCHCYQSKGRDNYGFDCKSAMYYANERDCVLNIKDRFLQPNLLSFVGNFSVVSYLGLTCSEHTDQCFVEQPHHVLSGLTAAVESQKTVDECKCLCAESMALYDFACMSSQYDWNTKVCLLNNANRILNPKRFYEVTIPEVTVSYFDFICTEDKARAYISTKCKKLRYSSNNQFRNPKLVLPEGTLK</sequence>
<dbReference type="EMBL" id="UZAM01009888">
    <property type="protein sequence ID" value="VDP10382.1"/>
    <property type="molecule type" value="Genomic_DNA"/>
</dbReference>
<dbReference type="Proteomes" id="UP000270296">
    <property type="component" value="Unassembled WGS sequence"/>
</dbReference>
<feature type="domain" description="Apple" evidence="1">
    <location>
        <begin position="289"/>
        <end position="379"/>
    </location>
</feature>
<feature type="domain" description="Apple" evidence="1">
    <location>
        <begin position="205"/>
        <end position="288"/>
    </location>
</feature>
<proteinExistence type="predicted"/>
<dbReference type="Pfam" id="PF00024">
    <property type="entry name" value="PAN_1"/>
    <property type="match status" value="3"/>
</dbReference>
<dbReference type="AlphaFoldDB" id="A0A183ISK1"/>
<dbReference type="SUPFAM" id="SSF57414">
    <property type="entry name" value="Hairpin loop containing domain-like"/>
    <property type="match status" value="3"/>
</dbReference>
<keyword evidence="3" id="KW-1185">Reference proteome</keyword>
<dbReference type="PANTHER" id="PTHR47327:SF1">
    <property type="entry name" value="RE15579P"/>
    <property type="match status" value="1"/>
</dbReference>
<dbReference type="WBParaSite" id="SBAD_0000685501-mRNA-1">
    <property type="protein sequence ID" value="SBAD_0000685501-mRNA-1"/>
    <property type="gene ID" value="SBAD_0000685501"/>
</dbReference>
<dbReference type="Gene3D" id="3.50.4.10">
    <property type="entry name" value="Hepatocyte Growth Factor"/>
    <property type="match status" value="2"/>
</dbReference>
<gene>
    <name evidence="2" type="ORF">SBAD_LOCUS6598</name>
</gene>
<dbReference type="OrthoDB" id="5869676at2759"/>
<reference evidence="2 3" key="2">
    <citation type="submission" date="2018-11" db="EMBL/GenBank/DDBJ databases">
        <authorList>
            <consortium name="Pathogen Informatics"/>
        </authorList>
    </citation>
    <scope>NUCLEOTIDE SEQUENCE [LARGE SCALE GENOMIC DNA]</scope>
</reference>
<accession>A0A183ISK1</accession>
<dbReference type="PANTHER" id="PTHR47327">
    <property type="entry name" value="FI18240P1-RELATED"/>
    <property type="match status" value="1"/>
</dbReference>
<dbReference type="InterPro" id="IPR003609">
    <property type="entry name" value="Pan_app"/>
</dbReference>
<evidence type="ECO:0000313" key="3">
    <source>
        <dbReference type="Proteomes" id="UP000270296"/>
    </source>
</evidence>
<reference evidence="4" key="1">
    <citation type="submission" date="2016-06" db="UniProtKB">
        <authorList>
            <consortium name="WormBaseParasite"/>
        </authorList>
    </citation>
    <scope>IDENTIFICATION</scope>
</reference>